<dbReference type="CDD" id="cd07176">
    <property type="entry name" value="terB"/>
    <property type="match status" value="1"/>
</dbReference>
<name>A0ABQ4R220_9HYPH</name>
<organism evidence="1 2">
    <name type="scientific">Methylobacterium crusticola</name>
    <dbReference type="NCBI Taxonomy" id="1697972"/>
    <lineage>
        <taxon>Bacteria</taxon>
        <taxon>Pseudomonadati</taxon>
        <taxon>Pseudomonadota</taxon>
        <taxon>Alphaproteobacteria</taxon>
        <taxon>Hyphomicrobiales</taxon>
        <taxon>Methylobacteriaceae</taxon>
        <taxon>Methylobacterium</taxon>
    </lineage>
</organism>
<gene>
    <name evidence="1" type="ORF">OPKNFCMD_3663</name>
</gene>
<proteinExistence type="predicted"/>
<dbReference type="InterPro" id="IPR029024">
    <property type="entry name" value="TerB-like"/>
</dbReference>
<dbReference type="Gene3D" id="1.10.3680.10">
    <property type="entry name" value="TerB-like"/>
    <property type="match status" value="1"/>
</dbReference>
<reference evidence="1" key="2">
    <citation type="submission" date="2021-08" db="EMBL/GenBank/DDBJ databases">
        <authorList>
            <person name="Tani A."/>
            <person name="Ola A."/>
            <person name="Ogura Y."/>
            <person name="Katsura K."/>
            <person name="Hayashi T."/>
        </authorList>
    </citation>
    <scope>NUCLEOTIDE SEQUENCE</scope>
    <source>
        <strain evidence="1">KCTC 52305</strain>
    </source>
</reference>
<dbReference type="RefSeq" id="WP_128560581.1">
    <property type="nucleotide sequence ID" value="NZ_BPQH01000011.1"/>
</dbReference>
<protein>
    <recommendedName>
        <fullName evidence="3">Tellurite resistance protein TerB</fullName>
    </recommendedName>
</protein>
<comment type="caution">
    <text evidence="1">The sequence shown here is derived from an EMBL/GenBank/DDBJ whole genome shotgun (WGS) entry which is preliminary data.</text>
</comment>
<evidence type="ECO:0000313" key="2">
    <source>
        <dbReference type="Proteomes" id="UP001055167"/>
    </source>
</evidence>
<keyword evidence="2" id="KW-1185">Reference proteome</keyword>
<evidence type="ECO:0000313" key="1">
    <source>
        <dbReference type="EMBL" id="GJD50914.1"/>
    </source>
</evidence>
<accession>A0ABQ4R220</accession>
<dbReference type="EMBL" id="BPQH01000011">
    <property type="protein sequence ID" value="GJD50914.1"/>
    <property type="molecule type" value="Genomic_DNA"/>
</dbReference>
<dbReference type="SUPFAM" id="SSF158682">
    <property type="entry name" value="TerB-like"/>
    <property type="match status" value="1"/>
</dbReference>
<reference evidence="1" key="1">
    <citation type="journal article" date="2021" name="Front. Microbiol.">
        <title>Comprehensive Comparative Genomics and Phenotyping of Methylobacterium Species.</title>
        <authorList>
            <person name="Alessa O."/>
            <person name="Ogura Y."/>
            <person name="Fujitani Y."/>
            <person name="Takami H."/>
            <person name="Hayashi T."/>
            <person name="Sahin N."/>
            <person name="Tani A."/>
        </authorList>
    </citation>
    <scope>NUCLEOTIDE SEQUENCE</scope>
    <source>
        <strain evidence="1">KCTC 52305</strain>
    </source>
</reference>
<dbReference type="Proteomes" id="UP001055167">
    <property type="component" value="Unassembled WGS sequence"/>
</dbReference>
<evidence type="ECO:0008006" key="3">
    <source>
        <dbReference type="Google" id="ProtNLM"/>
    </source>
</evidence>
<sequence>MSIVQDAFGRFKQTVAAYAGDEALMRAAVSASANVIVADGEVAGAEFEAAIAGLLADPILEKGYDNLMLAEELYDAIGRARTRAGRMRNRLLIEAVAERPLAQRQSVFLIAADVADFEGISPQEHDALDEVAVVLSLDKHGLLAGAAAGGR</sequence>